<dbReference type="CDD" id="cd13441">
    <property type="entry name" value="CamS_repeat_1"/>
    <property type="match status" value="1"/>
</dbReference>
<evidence type="ECO:0000256" key="1">
    <source>
        <dbReference type="SAM" id="MobiDB-lite"/>
    </source>
</evidence>
<dbReference type="OrthoDB" id="9795361at2"/>
<gene>
    <name evidence="2" type="ORF">CR205_12715</name>
</gene>
<dbReference type="InterPro" id="IPR011426">
    <property type="entry name" value="CamS"/>
</dbReference>
<dbReference type="CDD" id="cd13440">
    <property type="entry name" value="CamS_repeat_2"/>
    <property type="match status" value="1"/>
</dbReference>
<dbReference type="Gene3D" id="3.10.570.10">
    <property type="entry name" value="sex pheromone staph- cam373 precursor domain"/>
    <property type="match status" value="1"/>
</dbReference>
<evidence type="ECO:0008006" key="4">
    <source>
        <dbReference type="Google" id="ProtNLM"/>
    </source>
</evidence>
<dbReference type="RefSeq" id="WP_110520385.1">
    <property type="nucleotide sequence ID" value="NZ_PDOF01000002.1"/>
</dbReference>
<evidence type="ECO:0000313" key="3">
    <source>
        <dbReference type="Proteomes" id="UP000248066"/>
    </source>
</evidence>
<dbReference type="AlphaFoldDB" id="A0A2W0HSJ9"/>
<dbReference type="EMBL" id="PDOF01000002">
    <property type="protein sequence ID" value="PYZ96568.1"/>
    <property type="molecule type" value="Genomic_DNA"/>
</dbReference>
<evidence type="ECO:0000313" key="2">
    <source>
        <dbReference type="EMBL" id="PYZ96568.1"/>
    </source>
</evidence>
<keyword evidence="3" id="KW-1185">Reference proteome</keyword>
<dbReference type="PROSITE" id="PS51257">
    <property type="entry name" value="PROKAR_LIPOPROTEIN"/>
    <property type="match status" value="1"/>
</dbReference>
<reference evidence="2 3" key="1">
    <citation type="submission" date="2017-10" db="EMBL/GenBank/DDBJ databases">
        <title>Bacillus sp. nov., a halophilic bacterium isolated from a Yangshapao Lake.</title>
        <authorList>
            <person name="Wang H."/>
        </authorList>
    </citation>
    <scope>NUCLEOTIDE SEQUENCE [LARGE SCALE GENOMIC DNA]</scope>
    <source>
        <strain evidence="2 3">YSP-3</strain>
    </source>
</reference>
<comment type="caution">
    <text evidence="2">The sequence shown here is derived from an EMBL/GenBank/DDBJ whole genome shotgun (WGS) entry which is preliminary data.</text>
</comment>
<feature type="compositionally biased region" description="Acidic residues" evidence="1">
    <location>
        <begin position="23"/>
        <end position="39"/>
    </location>
</feature>
<dbReference type="Pfam" id="PF07537">
    <property type="entry name" value="CamS"/>
    <property type="match status" value="1"/>
</dbReference>
<protein>
    <recommendedName>
        <fullName evidence="4">CamS family sex pheromone protein</fullName>
    </recommendedName>
</protein>
<dbReference type="PIRSF" id="PIRSF012509">
    <property type="entry name" value="CamS"/>
    <property type="match status" value="1"/>
</dbReference>
<organism evidence="2 3">
    <name type="scientific">Alteribacter lacisalsi</name>
    <dbReference type="NCBI Taxonomy" id="2045244"/>
    <lineage>
        <taxon>Bacteria</taxon>
        <taxon>Bacillati</taxon>
        <taxon>Bacillota</taxon>
        <taxon>Bacilli</taxon>
        <taxon>Bacillales</taxon>
        <taxon>Bacillaceae</taxon>
        <taxon>Alteribacter</taxon>
    </lineage>
</organism>
<dbReference type="Proteomes" id="UP000248066">
    <property type="component" value="Unassembled WGS sequence"/>
</dbReference>
<accession>A0A2W0HSJ9</accession>
<name>A0A2W0HSJ9_9BACI</name>
<sequence length="424" mass="47658">MVRRLSVIGLAGVLFLTGCLPGDDGEEDETEVVEEEEQPEYTTTPTIDTPESYYRNVLQDGKFLRSPARGSVSHAMGNRVDVDQFELGLMEIASAHFSRDDYFFQDGQILSGSVINSWLRRLGPYDDSLENANRYVHGLNPSMYTSEELEYVEAVNRGEDVEENEALDVSPSDWSMDEREQRMRENPAFLSHIMEHNYMVQDGEDSVALGGIVIGMGMRQTYNFSITDDDGGIHRFEQSLDAEQVEEAARQRAEAVVSRIRTSDNVDEDTPIVVALYQEERRNSLVPGSFVAVARSDSGDNLGSWETLDEDHYFFPSNQGTENRRDDAEAFSAFKTEAEDFFDHAVGIVGKGRYKSGSMEEFRIEVNLQSHGKAEIIALTQHLAGLTQEYLPFDAPVKIYLESVNGTEAVVVSYPDEEPFIHVH</sequence>
<feature type="region of interest" description="Disordered" evidence="1">
    <location>
        <begin position="21"/>
        <end position="49"/>
    </location>
</feature>
<proteinExistence type="predicted"/>